<accession>A0AAQ3UR86</accession>
<dbReference type="AlphaFoldDB" id="A0AAQ3UR86"/>
<sequence length="139" mass="15535">MAPTAILRGVPSELKAMLDVKKTTKKAWEAVNVMCVRENRVKAANCQCLLKELENLQFKDRESIDGFAVRVNTLVGGLRELGEELCRRFLEANRMAIEMLLNLDAMSMEELIGRLRIVEDAKAKEVAAEGIGQLMLTEA</sequence>
<protein>
    <submittedName>
        <fullName evidence="1">Uncharacterized protein</fullName>
    </submittedName>
</protein>
<dbReference type="Proteomes" id="UP001341281">
    <property type="component" value="Chromosome 09"/>
</dbReference>
<reference evidence="1 2" key="1">
    <citation type="submission" date="2024-02" db="EMBL/GenBank/DDBJ databases">
        <title>High-quality chromosome-scale genome assembly of Pensacola bahiagrass (Paspalum notatum Flugge var. saurae).</title>
        <authorList>
            <person name="Vega J.M."/>
            <person name="Podio M."/>
            <person name="Orjuela J."/>
            <person name="Siena L.A."/>
            <person name="Pessino S.C."/>
            <person name="Combes M.C."/>
            <person name="Mariac C."/>
            <person name="Albertini E."/>
            <person name="Pupilli F."/>
            <person name="Ortiz J.P.A."/>
            <person name="Leblanc O."/>
        </authorList>
    </citation>
    <scope>NUCLEOTIDE SEQUENCE [LARGE SCALE GENOMIC DNA]</scope>
    <source>
        <strain evidence="1">R1</strain>
        <tissue evidence="1">Leaf</tissue>
    </source>
</reference>
<evidence type="ECO:0000313" key="2">
    <source>
        <dbReference type="Proteomes" id="UP001341281"/>
    </source>
</evidence>
<evidence type="ECO:0000313" key="1">
    <source>
        <dbReference type="EMBL" id="WVZ94940.1"/>
    </source>
</evidence>
<organism evidence="1 2">
    <name type="scientific">Paspalum notatum var. saurae</name>
    <dbReference type="NCBI Taxonomy" id="547442"/>
    <lineage>
        <taxon>Eukaryota</taxon>
        <taxon>Viridiplantae</taxon>
        <taxon>Streptophyta</taxon>
        <taxon>Embryophyta</taxon>
        <taxon>Tracheophyta</taxon>
        <taxon>Spermatophyta</taxon>
        <taxon>Magnoliopsida</taxon>
        <taxon>Liliopsida</taxon>
        <taxon>Poales</taxon>
        <taxon>Poaceae</taxon>
        <taxon>PACMAD clade</taxon>
        <taxon>Panicoideae</taxon>
        <taxon>Andropogonodae</taxon>
        <taxon>Paspaleae</taxon>
        <taxon>Paspalinae</taxon>
        <taxon>Paspalum</taxon>
    </lineage>
</organism>
<gene>
    <name evidence="1" type="ORF">U9M48_040766</name>
</gene>
<dbReference type="EMBL" id="CP144753">
    <property type="protein sequence ID" value="WVZ94940.1"/>
    <property type="molecule type" value="Genomic_DNA"/>
</dbReference>
<proteinExistence type="predicted"/>
<name>A0AAQ3UR86_PASNO</name>
<keyword evidence="2" id="KW-1185">Reference proteome</keyword>